<gene>
    <name evidence="3" type="ORF">ABDJ85_19860</name>
</gene>
<comment type="subcellular location">
    <subcellularLocation>
        <location evidence="1">Periplasm</location>
    </subcellularLocation>
</comment>
<sequence>MRLALTACLLAIAPLAGAADLNVSVLDRNGKPLPEAVVLVDSSVQGTRPAPVLEASITQEYLKFVPAVTVVSPGARITFSNRDGWDHHIILGLMGAGGVYLDPGQNTQMRLAGRTGVRTASETRALPQPGAYLLGCHIHGSMRGHVYVADSPWAKLTNSEGKAVVQGLPEGPVRVRVWHADQLVEGAAVSAQVAATGNALVVNTQIAPQRRRTAQNFDHY</sequence>
<evidence type="ECO:0000313" key="3">
    <source>
        <dbReference type="EMBL" id="MEO3693737.1"/>
    </source>
</evidence>
<dbReference type="InterPro" id="IPR008972">
    <property type="entry name" value="Cupredoxin"/>
</dbReference>
<comment type="caution">
    <text evidence="3">The sequence shown here is derived from an EMBL/GenBank/DDBJ whole genome shotgun (WGS) entry which is preliminary data.</text>
</comment>
<accession>A0ABV0G7N9</accession>
<keyword evidence="2" id="KW-0732">Signal</keyword>
<evidence type="ECO:0000256" key="1">
    <source>
        <dbReference type="ARBA" id="ARBA00004418"/>
    </source>
</evidence>
<protein>
    <submittedName>
        <fullName evidence="3">Plastocyanin</fullName>
    </submittedName>
</protein>
<feature type="chain" id="PRO_5045294907" evidence="2">
    <location>
        <begin position="19"/>
        <end position="220"/>
    </location>
</feature>
<dbReference type="Gene3D" id="2.60.40.420">
    <property type="entry name" value="Cupredoxins - blue copper proteins"/>
    <property type="match status" value="1"/>
</dbReference>
<dbReference type="EMBL" id="JBDPZD010000010">
    <property type="protein sequence ID" value="MEO3693737.1"/>
    <property type="molecule type" value="Genomic_DNA"/>
</dbReference>
<dbReference type="Proteomes" id="UP001495147">
    <property type="component" value="Unassembled WGS sequence"/>
</dbReference>
<dbReference type="RefSeq" id="WP_347706553.1">
    <property type="nucleotide sequence ID" value="NZ_JBDPZD010000010.1"/>
</dbReference>
<feature type="signal peptide" evidence="2">
    <location>
        <begin position="1"/>
        <end position="18"/>
    </location>
</feature>
<evidence type="ECO:0000313" key="4">
    <source>
        <dbReference type="Proteomes" id="UP001495147"/>
    </source>
</evidence>
<evidence type="ECO:0000256" key="2">
    <source>
        <dbReference type="SAM" id="SignalP"/>
    </source>
</evidence>
<keyword evidence="4" id="KW-1185">Reference proteome</keyword>
<reference evidence="3 4" key="1">
    <citation type="submission" date="2024-05" db="EMBL/GenBank/DDBJ databases">
        <title>Roseateles sp. DJS-2-20 16S ribosomal RNA gene Genome sequencing and assembly.</title>
        <authorList>
            <person name="Woo H."/>
        </authorList>
    </citation>
    <scope>NUCLEOTIDE SEQUENCE [LARGE SCALE GENOMIC DNA]</scope>
    <source>
        <strain evidence="3 4">DJS-2-20</strain>
    </source>
</reference>
<name>A0ABV0G7N9_9BURK</name>
<proteinExistence type="predicted"/>
<organism evidence="3 4">
    <name type="scientific">Roseateles paludis</name>
    <dbReference type="NCBI Taxonomy" id="3145238"/>
    <lineage>
        <taxon>Bacteria</taxon>
        <taxon>Pseudomonadati</taxon>
        <taxon>Pseudomonadota</taxon>
        <taxon>Betaproteobacteria</taxon>
        <taxon>Burkholderiales</taxon>
        <taxon>Sphaerotilaceae</taxon>
        <taxon>Roseateles</taxon>
    </lineage>
</organism>
<dbReference type="SUPFAM" id="SSF49503">
    <property type="entry name" value="Cupredoxins"/>
    <property type="match status" value="1"/>
</dbReference>